<protein>
    <submittedName>
        <fullName evidence="2">Uncharacterized protein</fullName>
    </submittedName>
</protein>
<name>A0A5M3MKQ7_CONPW</name>
<proteinExistence type="predicted"/>
<comment type="caution">
    <text evidence="2">The sequence shown here is derived from an EMBL/GenBank/DDBJ whole genome shotgun (WGS) entry which is preliminary data.</text>
</comment>
<dbReference type="Proteomes" id="UP000053558">
    <property type="component" value="Unassembled WGS sequence"/>
</dbReference>
<keyword evidence="3" id="KW-1185">Reference proteome</keyword>
<evidence type="ECO:0000256" key="1">
    <source>
        <dbReference type="SAM" id="MobiDB-lite"/>
    </source>
</evidence>
<feature type="region of interest" description="Disordered" evidence="1">
    <location>
        <begin position="158"/>
        <end position="197"/>
    </location>
</feature>
<feature type="region of interest" description="Disordered" evidence="1">
    <location>
        <begin position="69"/>
        <end position="91"/>
    </location>
</feature>
<dbReference type="KEGG" id="cput:CONPUDRAFT_155006"/>
<reference evidence="3" key="1">
    <citation type="journal article" date="2012" name="Science">
        <title>The Paleozoic origin of enzymatic lignin decomposition reconstructed from 31 fungal genomes.</title>
        <authorList>
            <person name="Floudas D."/>
            <person name="Binder M."/>
            <person name="Riley R."/>
            <person name="Barry K."/>
            <person name="Blanchette R.A."/>
            <person name="Henrissat B."/>
            <person name="Martinez A.T."/>
            <person name="Otillar R."/>
            <person name="Spatafora J.W."/>
            <person name="Yadav J.S."/>
            <person name="Aerts A."/>
            <person name="Benoit I."/>
            <person name="Boyd A."/>
            <person name="Carlson A."/>
            <person name="Copeland A."/>
            <person name="Coutinho P.M."/>
            <person name="de Vries R.P."/>
            <person name="Ferreira P."/>
            <person name="Findley K."/>
            <person name="Foster B."/>
            <person name="Gaskell J."/>
            <person name="Glotzer D."/>
            <person name="Gorecki P."/>
            <person name="Heitman J."/>
            <person name="Hesse C."/>
            <person name="Hori C."/>
            <person name="Igarashi K."/>
            <person name="Jurgens J.A."/>
            <person name="Kallen N."/>
            <person name="Kersten P."/>
            <person name="Kohler A."/>
            <person name="Kuees U."/>
            <person name="Kumar T.K.A."/>
            <person name="Kuo A."/>
            <person name="LaButti K."/>
            <person name="Larrondo L.F."/>
            <person name="Lindquist E."/>
            <person name="Ling A."/>
            <person name="Lombard V."/>
            <person name="Lucas S."/>
            <person name="Lundell T."/>
            <person name="Martin R."/>
            <person name="McLaughlin D.J."/>
            <person name="Morgenstern I."/>
            <person name="Morin E."/>
            <person name="Murat C."/>
            <person name="Nagy L.G."/>
            <person name="Nolan M."/>
            <person name="Ohm R.A."/>
            <person name="Patyshakuliyeva A."/>
            <person name="Rokas A."/>
            <person name="Ruiz-Duenas F.J."/>
            <person name="Sabat G."/>
            <person name="Salamov A."/>
            <person name="Samejima M."/>
            <person name="Schmutz J."/>
            <person name="Slot J.C."/>
            <person name="St John F."/>
            <person name="Stenlid J."/>
            <person name="Sun H."/>
            <person name="Sun S."/>
            <person name="Syed K."/>
            <person name="Tsang A."/>
            <person name="Wiebenga A."/>
            <person name="Young D."/>
            <person name="Pisabarro A."/>
            <person name="Eastwood D.C."/>
            <person name="Martin F."/>
            <person name="Cullen D."/>
            <person name="Grigoriev I.V."/>
            <person name="Hibbett D.S."/>
        </authorList>
    </citation>
    <scope>NUCLEOTIDE SEQUENCE [LARGE SCALE GENOMIC DNA]</scope>
    <source>
        <strain evidence="3">RWD-64-598 SS2</strain>
    </source>
</reference>
<dbReference type="AlphaFoldDB" id="A0A5M3MKQ7"/>
<feature type="compositionally biased region" description="Acidic residues" evidence="1">
    <location>
        <begin position="178"/>
        <end position="193"/>
    </location>
</feature>
<organism evidence="2 3">
    <name type="scientific">Coniophora puteana (strain RWD-64-598)</name>
    <name type="common">Brown rot fungus</name>
    <dbReference type="NCBI Taxonomy" id="741705"/>
    <lineage>
        <taxon>Eukaryota</taxon>
        <taxon>Fungi</taxon>
        <taxon>Dikarya</taxon>
        <taxon>Basidiomycota</taxon>
        <taxon>Agaricomycotina</taxon>
        <taxon>Agaricomycetes</taxon>
        <taxon>Agaricomycetidae</taxon>
        <taxon>Boletales</taxon>
        <taxon>Coniophorineae</taxon>
        <taxon>Coniophoraceae</taxon>
        <taxon>Coniophora</taxon>
    </lineage>
</organism>
<dbReference type="EMBL" id="JH711580">
    <property type="protein sequence ID" value="EIW79607.1"/>
    <property type="molecule type" value="Genomic_DNA"/>
</dbReference>
<dbReference type="GeneID" id="19203365"/>
<evidence type="ECO:0000313" key="3">
    <source>
        <dbReference type="Proteomes" id="UP000053558"/>
    </source>
</evidence>
<accession>A0A5M3MKQ7</accession>
<sequence length="332" mass="35997">MSSAQPSAFDYTTIGPGNFTEALNHPGLISDWDFNSLSSALDSNGSISSPGDAHTSGASSFVITTPAGLGAQNSRASNARPPVSKSTISAPGSGAAMLTKIMKLESGMTAMRGEVSSLRQGLLSLQNSVQNALDALRANHEAGMELTMQVVEEKVEAALSASRKGGEREQEVGGDAGDGNEADTEDDDDDDDEVSHKVSEPVMLAITRKAYEILMDVPMLTAAHLPAWPVDDSEWPFADDEDDFGSALEVEEDGNKKRVRLLRFRWDEMCVRNRRFASTASRLVPSAEALPKRQYGMLVRYTRTSVPRLSSLTRYAPHRVRVQNTLVMHHTE</sequence>
<gene>
    <name evidence="2" type="ORF">CONPUDRAFT_155006</name>
</gene>
<dbReference type="RefSeq" id="XP_007769993.1">
    <property type="nucleotide sequence ID" value="XM_007771803.1"/>
</dbReference>
<evidence type="ECO:0000313" key="2">
    <source>
        <dbReference type="EMBL" id="EIW79607.1"/>
    </source>
</evidence>